<evidence type="ECO:0000313" key="3">
    <source>
        <dbReference type="EMBL" id="RHN73343.1"/>
    </source>
</evidence>
<name>A0A072V5V6_MEDTR</name>
<evidence type="ECO:0000313" key="2">
    <source>
        <dbReference type="EMBL" id="KEH37384.1"/>
    </source>
</evidence>
<dbReference type="Proteomes" id="UP000002051">
    <property type="component" value="Chromosome 2"/>
</dbReference>
<dbReference type="Proteomes" id="UP000265566">
    <property type="component" value="Chromosome 2"/>
</dbReference>
<protein>
    <submittedName>
        <fullName evidence="2 4">Uncharacterized protein</fullName>
    </submittedName>
</protein>
<reference evidence="2 5" key="1">
    <citation type="journal article" date="2011" name="Nature">
        <title>The Medicago genome provides insight into the evolution of rhizobial symbioses.</title>
        <authorList>
            <person name="Young N.D."/>
            <person name="Debelle F."/>
            <person name="Oldroyd G.E."/>
            <person name="Geurts R."/>
            <person name="Cannon S.B."/>
            <person name="Udvardi M.K."/>
            <person name="Benedito V.A."/>
            <person name="Mayer K.F."/>
            <person name="Gouzy J."/>
            <person name="Schoof H."/>
            <person name="Van de Peer Y."/>
            <person name="Proost S."/>
            <person name="Cook D.R."/>
            <person name="Meyers B.C."/>
            <person name="Spannagl M."/>
            <person name="Cheung F."/>
            <person name="De Mita S."/>
            <person name="Krishnakumar V."/>
            <person name="Gundlach H."/>
            <person name="Zhou S."/>
            <person name="Mudge J."/>
            <person name="Bharti A.K."/>
            <person name="Murray J.D."/>
            <person name="Naoumkina M.A."/>
            <person name="Rosen B."/>
            <person name="Silverstein K.A."/>
            <person name="Tang H."/>
            <person name="Rombauts S."/>
            <person name="Zhao P.X."/>
            <person name="Zhou P."/>
            <person name="Barbe V."/>
            <person name="Bardou P."/>
            <person name="Bechner M."/>
            <person name="Bellec A."/>
            <person name="Berger A."/>
            <person name="Berges H."/>
            <person name="Bidwell S."/>
            <person name="Bisseling T."/>
            <person name="Choisne N."/>
            <person name="Couloux A."/>
            <person name="Denny R."/>
            <person name="Deshpande S."/>
            <person name="Dai X."/>
            <person name="Doyle J.J."/>
            <person name="Dudez A.M."/>
            <person name="Farmer A.D."/>
            <person name="Fouteau S."/>
            <person name="Franken C."/>
            <person name="Gibelin C."/>
            <person name="Gish J."/>
            <person name="Goldstein S."/>
            <person name="Gonzalez A.J."/>
            <person name="Green P.J."/>
            <person name="Hallab A."/>
            <person name="Hartog M."/>
            <person name="Hua A."/>
            <person name="Humphray S.J."/>
            <person name="Jeong D.H."/>
            <person name="Jing Y."/>
            <person name="Jocker A."/>
            <person name="Kenton S.M."/>
            <person name="Kim D.J."/>
            <person name="Klee K."/>
            <person name="Lai H."/>
            <person name="Lang C."/>
            <person name="Lin S."/>
            <person name="Macmil S.L."/>
            <person name="Magdelenat G."/>
            <person name="Matthews L."/>
            <person name="McCorrison J."/>
            <person name="Monaghan E.L."/>
            <person name="Mun J.H."/>
            <person name="Najar F.Z."/>
            <person name="Nicholson C."/>
            <person name="Noirot C."/>
            <person name="O'Bleness M."/>
            <person name="Paule C.R."/>
            <person name="Poulain J."/>
            <person name="Prion F."/>
            <person name="Qin B."/>
            <person name="Qu C."/>
            <person name="Retzel E.F."/>
            <person name="Riddle C."/>
            <person name="Sallet E."/>
            <person name="Samain S."/>
            <person name="Samson N."/>
            <person name="Sanders I."/>
            <person name="Saurat O."/>
            <person name="Scarpelli C."/>
            <person name="Schiex T."/>
            <person name="Segurens B."/>
            <person name="Severin A.J."/>
            <person name="Sherrier D.J."/>
            <person name="Shi R."/>
            <person name="Sims S."/>
            <person name="Singer S.R."/>
            <person name="Sinharoy S."/>
            <person name="Sterck L."/>
            <person name="Viollet A."/>
            <person name="Wang B.B."/>
            <person name="Wang K."/>
            <person name="Wang M."/>
            <person name="Wang X."/>
            <person name="Warfsmann J."/>
            <person name="Weissenbach J."/>
            <person name="White D.D."/>
            <person name="White J.D."/>
            <person name="Wiley G.B."/>
            <person name="Wincker P."/>
            <person name="Xing Y."/>
            <person name="Yang L."/>
            <person name="Yao Z."/>
            <person name="Ying F."/>
            <person name="Zhai J."/>
            <person name="Zhou L."/>
            <person name="Zuber A."/>
            <person name="Denarie J."/>
            <person name="Dixon R.A."/>
            <person name="May G.D."/>
            <person name="Schwartz D.C."/>
            <person name="Rogers J."/>
            <person name="Quetier F."/>
            <person name="Town C.D."/>
            <person name="Roe B.A."/>
        </authorList>
    </citation>
    <scope>NUCLEOTIDE SEQUENCE [LARGE SCALE GENOMIC DNA]</scope>
    <source>
        <strain evidence="2">A17</strain>
        <strain evidence="4 5">cv. Jemalong A17</strain>
    </source>
</reference>
<dbReference type="HOGENOM" id="CLU_2779624_0_0_1"/>
<dbReference type="AlphaFoldDB" id="A0A072V5V6"/>
<evidence type="ECO:0000313" key="6">
    <source>
        <dbReference type="Proteomes" id="UP000265566"/>
    </source>
</evidence>
<feature type="region of interest" description="Disordered" evidence="1">
    <location>
        <begin position="1"/>
        <end position="69"/>
    </location>
</feature>
<evidence type="ECO:0000313" key="5">
    <source>
        <dbReference type="Proteomes" id="UP000002051"/>
    </source>
</evidence>
<evidence type="ECO:0000313" key="4">
    <source>
        <dbReference type="EnsemblPlants" id="KEH37384"/>
    </source>
</evidence>
<dbReference type="EMBL" id="PSQE01000002">
    <property type="protein sequence ID" value="RHN73343.1"/>
    <property type="molecule type" value="Genomic_DNA"/>
</dbReference>
<reference evidence="4" key="3">
    <citation type="submission" date="2015-04" db="UniProtKB">
        <authorList>
            <consortium name="EnsemblPlants"/>
        </authorList>
    </citation>
    <scope>IDENTIFICATION</scope>
    <source>
        <strain evidence="4">cv. Jemalong A17</strain>
    </source>
</reference>
<dbReference type="EMBL" id="CM001218">
    <property type="protein sequence ID" value="KEH37384.1"/>
    <property type="molecule type" value="Genomic_DNA"/>
</dbReference>
<evidence type="ECO:0000256" key="1">
    <source>
        <dbReference type="SAM" id="MobiDB-lite"/>
    </source>
</evidence>
<reference evidence="2 5" key="2">
    <citation type="journal article" date="2014" name="BMC Genomics">
        <title>An improved genome release (version Mt4.0) for the model legume Medicago truncatula.</title>
        <authorList>
            <person name="Tang H."/>
            <person name="Krishnakumar V."/>
            <person name="Bidwell S."/>
            <person name="Rosen B."/>
            <person name="Chan A."/>
            <person name="Zhou S."/>
            <person name="Gentzbittel L."/>
            <person name="Childs K.L."/>
            <person name="Yandell M."/>
            <person name="Gundlach H."/>
            <person name="Mayer K.F."/>
            <person name="Schwartz D.C."/>
            <person name="Town C.D."/>
        </authorList>
    </citation>
    <scope>GENOME REANNOTATION</scope>
    <source>
        <strain evidence="2">A17</strain>
        <strain evidence="4 5">cv. Jemalong A17</strain>
    </source>
</reference>
<dbReference type="Gramene" id="rna9144">
    <property type="protein sequence ID" value="RHN73343.1"/>
    <property type="gene ID" value="gene9144"/>
</dbReference>
<accession>A0A072V5V6</accession>
<reference evidence="6" key="4">
    <citation type="journal article" date="2018" name="Nat. Plants">
        <title>Whole-genome landscape of Medicago truncatula symbiotic genes.</title>
        <authorList>
            <person name="Pecrix Y."/>
            <person name="Staton S.E."/>
            <person name="Sallet E."/>
            <person name="Lelandais-Briere C."/>
            <person name="Moreau S."/>
            <person name="Carrere S."/>
            <person name="Blein T."/>
            <person name="Jardinaud M.F."/>
            <person name="Latrasse D."/>
            <person name="Zouine M."/>
            <person name="Zahm M."/>
            <person name="Kreplak J."/>
            <person name="Mayjonade B."/>
            <person name="Satge C."/>
            <person name="Perez M."/>
            <person name="Cauet S."/>
            <person name="Marande W."/>
            <person name="Chantry-Darmon C."/>
            <person name="Lopez-Roques C."/>
            <person name="Bouchez O."/>
            <person name="Berard A."/>
            <person name="Debelle F."/>
            <person name="Munos S."/>
            <person name="Bendahmane A."/>
            <person name="Berges H."/>
            <person name="Niebel A."/>
            <person name="Buitink J."/>
            <person name="Frugier F."/>
            <person name="Benhamed M."/>
            <person name="Crespi M."/>
            <person name="Gouzy J."/>
            <person name="Gamas P."/>
        </authorList>
    </citation>
    <scope>NUCLEOTIDE SEQUENCE [LARGE SCALE GENOMIC DNA]</scope>
    <source>
        <strain evidence="6">cv. Jemalong A17</strain>
    </source>
</reference>
<dbReference type="EnsemblPlants" id="KEH37384">
    <property type="protein sequence ID" value="KEH37384"/>
    <property type="gene ID" value="MTR_2g438310"/>
</dbReference>
<gene>
    <name evidence="2" type="ordered locus">MTR_2g438310</name>
    <name evidence="3" type="ORF">MtrunA17_Chr2g0297421</name>
</gene>
<organism evidence="2 5">
    <name type="scientific">Medicago truncatula</name>
    <name type="common">Barrel medic</name>
    <name type="synonym">Medicago tribuloides</name>
    <dbReference type="NCBI Taxonomy" id="3880"/>
    <lineage>
        <taxon>Eukaryota</taxon>
        <taxon>Viridiplantae</taxon>
        <taxon>Streptophyta</taxon>
        <taxon>Embryophyta</taxon>
        <taxon>Tracheophyta</taxon>
        <taxon>Spermatophyta</taxon>
        <taxon>Magnoliopsida</taxon>
        <taxon>eudicotyledons</taxon>
        <taxon>Gunneridae</taxon>
        <taxon>Pentapetalae</taxon>
        <taxon>rosids</taxon>
        <taxon>fabids</taxon>
        <taxon>Fabales</taxon>
        <taxon>Fabaceae</taxon>
        <taxon>Papilionoideae</taxon>
        <taxon>50 kb inversion clade</taxon>
        <taxon>NPAAA clade</taxon>
        <taxon>Hologalegina</taxon>
        <taxon>IRL clade</taxon>
        <taxon>Trifolieae</taxon>
        <taxon>Medicago</taxon>
    </lineage>
</organism>
<feature type="compositionally biased region" description="Polar residues" evidence="1">
    <location>
        <begin position="12"/>
        <end position="26"/>
    </location>
</feature>
<keyword evidence="5" id="KW-1185">Reference proteome</keyword>
<sequence length="69" mass="7436">MGKKKNVLENDTGYSGSPPAHTTNSGDNKENVLKIEGYSGPPPENTKPKDKINSISNQKGYSPPPPKKK</sequence>
<proteinExistence type="predicted"/>
<reference evidence="3" key="5">
    <citation type="journal article" date="2018" name="Nat. Plants">
        <title>Whole-genome landscape of Medicago truncatula symbiotic genes.</title>
        <authorList>
            <person name="Pecrix Y."/>
            <person name="Gamas P."/>
            <person name="Carrere S."/>
        </authorList>
    </citation>
    <scope>NUCLEOTIDE SEQUENCE</scope>
    <source>
        <tissue evidence="3">Leaves</tissue>
    </source>
</reference>